<keyword evidence="1" id="KW-0812">Transmembrane</keyword>
<dbReference type="EMBL" id="AP022588">
    <property type="protein sequence ID" value="BBY28964.1"/>
    <property type="molecule type" value="Genomic_DNA"/>
</dbReference>
<dbReference type="KEGG" id="msei:MSEDJ_30600"/>
<accession>A0A7I7QRL8</accession>
<evidence type="ECO:0000313" key="2">
    <source>
        <dbReference type="EMBL" id="BBY28964.1"/>
    </source>
</evidence>
<protein>
    <submittedName>
        <fullName evidence="2">Uncharacterized protein</fullName>
    </submittedName>
</protein>
<dbReference type="AlphaFoldDB" id="A0A7I7QRL8"/>
<organism evidence="2 3">
    <name type="scientific">Mycolicibacterium sediminis</name>
    <dbReference type="NCBI Taxonomy" id="1286180"/>
    <lineage>
        <taxon>Bacteria</taxon>
        <taxon>Bacillati</taxon>
        <taxon>Actinomycetota</taxon>
        <taxon>Actinomycetes</taxon>
        <taxon>Mycobacteriales</taxon>
        <taxon>Mycobacteriaceae</taxon>
        <taxon>Mycolicibacterium</taxon>
    </lineage>
</organism>
<reference evidence="2 3" key="1">
    <citation type="journal article" date="2019" name="Emerg. Microbes Infect.">
        <title>Comprehensive subspecies identification of 175 nontuberculous mycobacteria species based on 7547 genomic profiles.</title>
        <authorList>
            <person name="Matsumoto Y."/>
            <person name="Kinjo T."/>
            <person name="Motooka D."/>
            <person name="Nabeya D."/>
            <person name="Jung N."/>
            <person name="Uechi K."/>
            <person name="Horii T."/>
            <person name="Iida T."/>
            <person name="Fujita J."/>
            <person name="Nakamura S."/>
        </authorList>
    </citation>
    <scope>NUCLEOTIDE SEQUENCE [LARGE SCALE GENOMIC DNA]</scope>
    <source>
        <strain evidence="2 3">JCM 17899</strain>
    </source>
</reference>
<dbReference type="RefSeq" id="WP_163797794.1">
    <property type="nucleotide sequence ID" value="NZ_AP022588.1"/>
</dbReference>
<keyword evidence="1" id="KW-0472">Membrane</keyword>
<name>A0A7I7QRL8_9MYCO</name>
<sequence length="250" mass="26742">MADEIGPDDPTRSAGVVETRSLRAWGLDRSDDAAVDPDVARRRRLSPRTIVVAAVASSLLVVVVAAVVGYRSLTGSGAEGTQTSPTPPQAAAPSVSVFDGTYRVFHDWKNTTFSDGDGGSAGKVQWKFDEVAPDYWYAFSSTCTKTECIATGTPLDDRRVPLENGNPVVMRLVGDAWNDMAASRWQEECTDPSTGAVIGRAWNSQRLSFQPRDDGTFVGTLTTRVDSDECGDEGTTARTPLVATRMSSGS</sequence>
<dbReference type="Proteomes" id="UP000467193">
    <property type="component" value="Chromosome"/>
</dbReference>
<proteinExistence type="predicted"/>
<keyword evidence="3" id="KW-1185">Reference proteome</keyword>
<evidence type="ECO:0000256" key="1">
    <source>
        <dbReference type="SAM" id="Phobius"/>
    </source>
</evidence>
<evidence type="ECO:0000313" key="3">
    <source>
        <dbReference type="Proteomes" id="UP000467193"/>
    </source>
</evidence>
<feature type="transmembrane region" description="Helical" evidence="1">
    <location>
        <begin position="50"/>
        <end position="70"/>
    </location>
</feature>
<keyword evidence="1" id="KW-1133">Transmembrane helix</keyword>
<gene>
    <name evidence="2" type="ORF">MSEDJ_30600</name>
</gene>